<dbReference type="AlphaFoldDB" id="A0A132B5B8"/>
<protein>
    <submittedName>
        <fullName evidence="1">Uncharacterized protein</fullName>
    </submittedName>
</protein>
<dbReference type="InParanoid" id="A0A132B5B8"/>
<evidence type="ECO:0000313" key="2">
    <source>
        <dbReference type="Proteomes" id="UP000070700"/>
    </source>
</evidence>
<dbReference type="Proteomes" id="UP000070700">
    <property type="component" value="Unassembled WGS sequence"/>
</dbReference>
<proteinExistence type="predicted"/>
<dbReference type="KEGG" id="psco:LY89DRAFT_359391"/>
<reference evidence="1 2" key="1">
    <citation type="submission" date="2015-10" db="EMBL/GenBank/DDBJ databases">
        <title>Full genome of DAOMC 229536 Phialocephala scopiformis, a fungal endophyte of spruce producing the potent anti-insectan compound rugulosin.</title>
        <authorList>
            <consortium name="DOE Joint Genome Institute"/>
            <person name="Walker A.K."/>
            <person name="Frasz S.L."/>
            <person name="Seifert K.A."/>
            <person name="Miller J.D."/>
            <person name="Mondo S.J."/>
            <person name="Labutti K."/>
            <person name="Lipzen A."/>
            <person name="Dockter R."/>
            <person name="Kennedy M."/>
            <person name="Grigoriev I.V."/>
            <person name="Spatafora J.W."/>
        </authorList>
    </citation>
    <scope>NUCLEOTIDE SEQUENCE [LARGE SCALE GENOMIC DNA]</scope>
    <source>
        <strain evidence="1 2">CBS 120377</strain>
    </source>
</reference>
<dbReference type="EMBL" id="KQ947439">
    <property type="protein sequence ID" value="KUJ07608.1"/>
    <property type="molecule type" value="Genomic_DNA"/>
</dbReference>
<dbReference type="GeneID" id="28816712"/>
<organism evidence="1 2">
    <name type="scientific">Mollisia scopiformis</name>
    <name type="common">Conifer needle endophyte fungus</name>
    <name type="synonym">Phialocephala scopiformis</name>
    <dbReference type="NCBI Taxonomy" id="149040"/>
    <lineage>
        <taxon>Eukaryota</taxon>
        <taxon>Fungi</taxon>
        <taxon>Dikarya</taxon>
        <taxon>Ascomycota</taxon>
        <taxon>Pezizomycotina</taxon>
        <taxon>Leotiomycetes</taxon>
        <taxon>Helotiales</taxon>
        <taxon>Mollisiaceae</taxon>
        <taxon>Mollisia</taxon>
    </lineage>
</organism>
<keyword evidence="2" id="KW-1185">Reference proteome</keyword>
<accession>A0A132B5B8</accession>
<sequence>MFEALRFNLACINEYLLFPSPVRCVRHGKSRKLAPVQSHTSSDESQPCNIRILNAPQPQLNLSFSQTSIYSSDPRSGSLPSCATFLLWSEDVLNMLGIVRMSELKVRGIGSQSAKLCHPCRLRHRLIGVDGAAPLSWLSPSFGRASSCR</sequence>
<name>A0A132B5B8_MOLSC</name>
<dbReference type="RefSeq" id="XP_018061963.1">
    <property type="nucleotide sequence ID" value="XM_018206986.1"/>
</dbReference>
<gene>
    <name evidence="1" type="ORF">LY89DRAFT_359391</name>
</gene>
<evidence type="ECO:0000313" key="1">
    <source>
        <dbReference type="EMBL" id="KUJ07608.1"/>
    </source>
</evidence>